<dbReference type="EMBL" id="BPMS01000035">
    <property type="protein sequence ID" value="GIZ90811.1"/>
    <property type="molecule type" value="Genomic_DNA"/>
</dbReference>
<organism evidence="2 3">
    <name type="scientific">Aquipseudomonas alcaligenes</name>
    <name type="common">Pseudomonas alcaligenes</name>
    <dbReference type="NCBI Taxonomy" id="43263"/>
    <lineage>
        <taxon>Bacteria</taxon>
        <taxon>Pseudomonadati</taxon>
        <taxon>Pseudomonadota</taxon>
        <taxon>Gammaproteobacteria</taxon>
        <taxon>Pseudomonadales</taxon>
        <taxon>Pseudomonadaceae</taxon>
        <taxon>Aquipseudomonas</taxon>
    </lineage>
</organism>
<feature type="signal peptide" evidence="1">
    <location>
        <begin position="1"/>
        <end position="19"/>
    </location>
</feature>
<comment type="caution">
    <text evidence="2">The sequence shown here is derived from an EMBL/GenBank/DDBJ whole genome shotgun (WGS) entry which is preliminary data.</text>
</comment>
<evidence type="ECO:0008006" key="4">
    <source>
        <dbReference type="Google" id="ProtNLM"/>
    </source>
</evidence>
<protein>
    <recommendedName>
        <fullName evidence="4">Lysozyme inhibitor LprI N-terminal domain-containing protein</fullName>
    </recommendedName>
</protein>
<gene>
    <name evidence="2" type="ORF">KAM435_41380</name>
</gene>
<sequence>MKAKALATLTILLTSISYAEEYSALKESREYVNCLNESLLAAPKCAKAERLNKESEITTEINAIIYTHQSSIPDIREQIENAQARWAHYAHKKCVSNDVRLSDLCIAKLSDYRATYFSAFNQFNGNIQTLLKDISNHEANDTLAAALINSFLPQVELDQIKQDSELFSNNKILNPTTSQELLYNAQQITDHGNVERESLIKKSAEKRNLYSSILLFQDYVYSGNIAKIKFSEEIITEIERNIDIGFLSETLRAEIQPNLKAAARAQGATAYRSFMRESMLNGSEVQMYAAFIEESMLNGPTCEKLALLIYDYADSNAADNVKKLMIDNLASGAINAGCLIP</sequence>
<evidence type="ECO:0000313" key="2">
    <source>
        <dbReference type="EMBL" id="GIZ90811.1"/>
    </source>
</evidence>
<evidence type="ECO:0000313" key="3">
    <source>
        <dbReference type="Proteomes" id="UP000887212"/>
    </source>
</evidence>
<dbReference type="AlphaFoldDB" id="A0AA37FNB5"/>
<keyword evidence="1" id="KW-0732">Signal</keyword>
<dbReference type="RefSeq" id="WP_203791825.1">
    <property type="nucleotide sequence ID" value="NZ_AP024354.1"/>
</dbReference>
<feature type="chain" id="PRO_5041256172" description="Lysozyme inhibitor LprI N-terminal domain-containing protein" evidence="1">
    <location>
        <begin position="20"/>
        <end position="341"/>
    </location>
</feature>
<accession>A0AA37FNB5</accession>
<evidence type="ECO:0000256" key="1">
    <source>
        <dbReference type="SAM" id="SignalP"/>
    </source>
</evidence>
<proteinExistence type="predicted"/>
<dbReference type="Proteomes" id="UP000887212">
    <property type="component" value="Unassembled WGS sequence"/>
</dbReference>
<reference evidence="2" key="1">
    <citation type="submission" date="2021-07" db="EMBL/GenBank/DDBJ databases">
        <title>Whole genome sequencing of carbapenem-resistant Pseudomonas spp. isolated in Japan.</title>
        <authorList>
            <person name="Suzuki M."/>
            <person name="Maehana S."/>
            <person name="Kitasato H."/>
        </authorList>
    </citation>
    <scope>NUCLEOTIDE SEQUENCE</scope>
    <source>
        <strain evidence="2">KAM435</strain>
    </source>
</reference>
<name>A0AA37FNB5_AQUAC</name>